<feature type="region of interest" description="Disordered" evidence="1">
    <location>
        <begin position="518"/>
        <end position="548"/>
    </location>
</feature>
<evidence type="ECO:0000313" key="2">
    <source>
        <dbReference type="EMBL" id="PFH37356.1"/>
    </source>
</evidence>
<organism evidence="2 3">
    <name type="scientific">Besnoitia besnoiti</name>
    <name type="common">Apicomplexan protozoan</name>
    <dbReference type="NCBI Taxonomy" id="94643"/>
    <lineage>
        <taxon>Eukaryota</taxon>
        <taxon>Sar</taxon>
        <taxon>Alveolata</taxon>
        <taxon>Apicomplexa</taxon>
        <taxon>Conoidasida</taxon>
        <taxon>Coccidia</taxon>
        <taxon>Eucoccidiorida</taxon>
        <taxon>Eimeriorina</taxon>
        <taxon>Sarcocystidae</taxon>
        <taxon>Besnoitia</taxon>
    </lineage>
</organism>
<feature type="region of interest" description="Disordered" evidence="1">
    <location>
        <begin position="15"/>
        <end position="93"/>
    </location>
</feature>
<evidence type="ECO:0000313" key="3">
    <source>
        <dbReference type="Proteomes" id="UP000224006"/>
    </source>
</evidence>
<dbReference type="KEGG" id="bbes:BESB_038140"/>
<dbReference type="RefSeq" id="XP_029221365.1">
    <property type="nucleotide sequence ID" value="XM_029362400.1"/>
</dbReference>
<dbReference type="OrthoDB" id="331636at2759"/>
<name>A0A2A9MML8_BESBE</name>
<sequence>MELFLAYKSARALSRPSRVSSADAIRGAGREEGRSNKFRLTRPPQDSPRSDCARTSSSSEGESAQSPAADHCRRRNDKHLAREQETAESEKREDELCFPAVRFVASGKDDHVKKTGAASARVGEADDGNQCSAWPLTRVADADSLLSSPASRCVLEAAACPPGRSERSAPRRSASAASTPSQTVGSRLGLRGGALKAPTVEEASPTAFDWSPARLLSPLCWRSRQGGKGHGAGMAALGDGSRRDLSRHPRLELDKIFLVPQPLKSPLKTPAPKSRCDKPRTRVCKVTSPLTTCLSIEAAAASPAPTLTGAAACAPSEAEGSTAAAPSQGMRSFGAACSPRVASRRAVFPSCLSPSSTSRRIALSDTPNPYFVFNPDLFDDAAVWTAPRLERLRRALGLNPPTERGRRTSSRGELVRCLKAFHRRRESAERTEAGCDVERRSLSEADLRLCEAASQDESNFFLVPVDAVDVPPECVRAVSGTPVEPGEPRKCRSILKTCPSRHVCCGVEGASARVARESRRPQSLCASAGDQRRGKTRKRSSTLAVGKETERLLSSKRIRFSAFNSVQLIDPRSDEPQGKVDAPSPSDSLSRRDFDTPAGLWVTRAERLNACNTERKTNTPNALSSAVPCSNTTKNTPYT</sequence>
<proteinExistence type="predicted"/>
<accession>A0A2A9MML8</accession>
<reference evidence="2 3" key="1">
    <citation type="submission" date="2017-09" db="EMBL/GenBank/DDBJ databases">
        <title>Genome sequencing of Besnoitia besnoiti strain Bb-Ger1.</title>
        <authorList>
            <person name="Schares G."/>
            <person name="Venepally P."/>
            <person name="Lorenzi H.A."/>
        </authorList>
    </citation>
    <scope>NUCLEOTIDE SEQUENCE [LARGE SCALE GENOMIC DNA]</scope>
    <source>
        <strain evidence="2 3">Bb-Ger1</strain>
    </source>
</reference>
<comment type="caution">
    <text evidence="2">The sequence shown here is derived from an EMBL/GenBank/DDBJ whole genome shotgun (WGS) entry which is preliminary data.</text>
</comment>
<feature type="region of interest" description="Disordered" evidence="1">
    <location>
        <begin position="159"/>
        <end position="189"/>
    </location>
</feature>
<dbReference type="VEuPathDB" id="ToxoDB:BESB_038140"/>
<dbReference type="AlphaFoldDB" id="A0A2A9MML8"/>
<dbReference type="EMBL" id="NWUJ01000002">
    <property type="protein sequence ID" value="PFH37356.1"/>
    <property type="molecule type" value="Genomic_DNA"/>
</dbReference>
<gene>
    <name evidence="2" type="ORF">BESB_038140</name>
</gene>
<dbReference type="GeneID" id="40308795"/>
<protein>
    <submittedName>
        <fullName evidence="2">Uncharacterized protein</fullName>
    </submittedName>
</protein>
<feature type="compositionally biased region" description="Basic and acidic residues" evidence="1">
    <location>
        <begin position="78"/>
        <end position="93"/>
    </location>
</feature>
<feature type="region of interest" description="Disordered" evidence="1">
    <location>
        <begin position="569"/>
        <end position="595"/>
    </location>
</feature>
<feature type="region of interest" description="Disordered" evidence="1">
    <location>
        <begin position="612"/>
        <end position="639"/>
    </location>
</feature>
<dbReference type="Proteomes" id="UP000224006">
    <property type="component" value="Chromosome II"/>
</dbReference>
<feature type="compositionally biased region" description="Low complexity" evidence="1">
    <location>
        <begin position="171"/>
        <end position="181"/>
    </location>
</feature>
<keyword evidence="3" id="KW-1185">Reference proteome</keyword>
<feature type="compositionally biased region" description="Low complexity" evidence="1">
    <location>
        <begin position="56"/>
        <end position="69"/>
    </location>
</feature>
<evidence type="ECO:0000256" key="1">
    <source>
        <dbReference type="SAM" id="MobiDB-lite"/>
    </source>
</evidence>
<feature type="compositionally biased region" description="Polar residues" evidence="1">
    <location>
        <begin position="618"/>
        <end position="639"/>
    </location>
</feature>